<dbReference type="InterPro" id="IPR053714">
    <property type="entry name" value="Iso_Racemase_Enz_sf"/>
</dbReference>
<name>A0A1D2QU26_9GAMM</name>
<gene>
    <name evidence="1" type="ORF">AB835_00775</name>
</gene>
<proteinExistence type="predicted"/>
<dbReference type="PANTHER" id="PTHR40267">
    <property type="entry name" value="BLR3294 PROTEIN"/>
    <property type="match status" value="1"/>
</dbReference>
<protein>
    <submittedName>
        <fullName evidence="1">Asp/Glu racemase</fullName>
    </submittedName>
</protein>
<dbReference type="PIRSF" id="PIRSF015736">
    <property type="entry name" value="MI"/>
    <property type="match status" value="1"/>
</dbReference>
<comment type="caution">
    <text evidence="1">The sequence shown here is derived from an EMBL/GenBank/DDBJ whole genome shotgun (WGS) entry which is preliminary data.</text>
</comment>
<dbReference type="Proteomes" id="UP000242502">
    <property type="component" value="Unassembled WGS sequence"/>
</dbReference>
<sequence>MTEPTKLTTIRYQQPLEHLAPAGRIGVISLATDFNIEADLQQMYPRDVEFFTSRVKSVHPLTIKNLRTMAPNISAAADSILPGTDLDAIIYACTSGSIAIGIEKIKQLIHKTRPNNLVTNPVVAALLAFKLFKAKRLSILTPYTKTVNRDVANFFSSKGYQVINIFGFGFENDTAMTSIRPQDIKMAAIENCSPNADLLFISCTALRASVVLDEIEEYLSIPVVSSNQLLVWHSLKFANYPSPIYGFGSLLRDKL</sequence>
<evidence type="ECO:0000313" key="2">
    <source>
        <dbReference type="Proteomes" id="UP000242502"/>
    </source>
</evidence>
<dbReference type="EMBL" id="MDLC01000002">
    <property type="protein sequence ID" value="ODS25087.1"/>
    <property type="molecule type" value="Genomic_DNA"/>
</dbReference>
<dbReference type="STRING" id="62101.AB835_00775"/>
<dbReference type="Pfam" id="PF17645">
    <property type="entry name" value="Amdase"/>
    <property type="match status" value="1"/>
</dbReference>
<evidence type="ECO:0000313" key="1">
    <source>
        <dbReference type="EMBL" id="ODS25087.1"/>
    </source>
</evidence>
<dbReference type="InterPro" id="IPR026286">
    <property type="entry name" value="MaiA/AMDase"/>
</dbReference>
<dbReference type="PANTHER" id="PTHR40267:SF1">
    <property type="entry name" value="BLR3294 PROTEIN"/>
    <property type="match status" value="1"/>
</dbReference>
<dbReference type="Gene3D" id="3.40.50.12500">
    <property type="match status" value="1"/>
</dbReference>
<dbReference type="AlphaFoldDB" id="A0A1D2QU26"/>
<accession>A0A1D2QU26</accession>
<organism evidence="1 2">
    <name type="scientific">Candidatus Endobugula sertula</name>
    <name type="common">Bugula neritina bacterial symbiont</name>
    <dbReference type="NCBI Taxonomy" id="62101"/>
    <lineage>
        <taxon>Bacteria</taxon>
        <taxon>Pseudomonadati</taxon>
        <taxon>Pseudomonadota</taxon>
        <taxon>Gammaproteobacteria</taxon>
        <taxon>Cellvibrionales</taxon>
        <taxon>Cellvibrionaceae</taxon>
        <taxon>Candidatus Endobugula</taxon>
    </lineage>
</organism>
<reference evidence="1 2" key="1">
    <citation type="journal article" date="2016" name="Appl. Environ. Microbiol.">
        <title>Lack of Overt Genome Reduction in the Bryostatin-Producing Bryozoan Symbiont "Candidatus Endobugula sertula".</title>
        <authorList>
            <person name="Miller I.J."/>
            <person name="Vanee N."/>
            <person name="Fong S.S."/>
            <person name="Lim-Fong G.E."/>
            <person name="Kwan J.C."/>
        </authorList>
    </citation>
    <scope>NUCLEOTIDE SEQUENCE [LARGE SCALE GENOMIC DNA]</scope>
    <source>
        <strain evidence="1">AB1-4</strain>
    </source>
</reference>